<keyword evidence="4" id="KW-0539">Nucleus</keyword>
<reference evidence="7" key="1">
    <citation type="submission" date="2013-09" db="EMBL/GenBank/DDBJ databases">
        <title>The Genome Sequence of Anopheles maculatus species B.</title>
        <authorList>
            <consortium name="The Broad Institute Genomics Platform"/>
            <person name="Neafsey D.E."/>
            <person name="Besansky N."/>
            <person name="Howell P."/>
            <person name="Walton C."/>
            <person name="Young S.K."/>
            <person name="Zeng Q."/>
            <person name="Gargeya S."/>
            <person name="Fitzgerald M."/>
            <person name="Haas B."/>
            <person name="Abouelleil A."/>
            <person name="Allen A.W."/>
            <person name="Alvarado L."/>
            <person name="Arachchi H.M."/>
            <person name="Berlin A.M."/>
            <person name="Chapman S.B."/>
            <person name="Gainer-Dewar J."/>
            <person name="Goldberg J."/>
            <person name="Griggs A."/>
            <person name="Gujja S."/>
            <person name="Hansen M."/>
            <person name="Howarth C."/>
            <person name="Imamovic A."/>
            <person name="Ireland A."/>
            <person name="Larimer J."/>
            <person name="McCowan C."/>
            <person name="Murphy C."/>
            <person name="Pearson M."/>
            <person name="Poon T.W."/>
            <person name="Priest M."/>
            <person name="Roberts A."/>
            <person name="Saif S."/>
            <person name="Shea T."/>
            <person name="Sisk P."/>
            <person name="Sykes S."/>
            <person name="Wortman J."/>
            <person name="Nusbaum C."/>
            <person name="Birren B."/>
        </authorList>
    </citation>
    <scope>NUCLEOTIDE SEQUENCE [LARGE SCALE GENOMIC DNA]</scope>
    <source>
        <strain evidence="7">maculatus3</strain>
    </source>
</reference>
<feature type="compositionally biased region" description="Basic residues" evidence="5">
    <location>
        <begin position="234"/>
        <end position="252"/>
    </location>
</feature>
<sequence>MNGGTIGAALPKDIVTGREWSADTIEDVNAATAMLALKHGSKIYTESSFRNGQPPVITTSPSEDHTYSAGGVGVPELANGHPAHVPSAEDVEERRRQEGVFALLNLAQMTYSHSPSSSMSSSTSTLSSPASSTGSLKRAAPNDAPYAPVHTSSYRQQQHAGSPDRARTASPQIAHHHHLLPANNGHLHAEPGTTAGGNILQTIPIVSYYSGGGSSSSSSGDLTTRQYASPPPAKKTKARSSLKKLKKKSLGR</sequence>
<dbReference type="GO" id="GO:0003700">
    <property type="term" value="F:DNA-binding transcription factor activity"/>
    <property type="evidence" value="ECO:0007669"/>
    <property type="project" value="InterPro"/>
</dbReference>
<feature type="compositionally biased region" description="Polar residues" evidence="5">
    <location>
        <begin position="150"/>
        <end position="160"/>
    </location>
</feature>
<evidence type="ECO:0000256" key="5">
    <source>
        <dbReference type="SAM" id="MobiDB-lite"/>
    </source>
</evidence>
<dbReference type="GO" id="GO:0000987">
    <property type="term" value="F:cis-regulatory region sequence-specific DNA binding"/>
    <property type="evidence" value="ECO:0007669"/>
    <property type="project" value="TreeGrafter"/>
</dbReference>
<keyword evidence="7" id="KW-1185">Reference proteome</keyword>
<dbReference type="PANTHER" id="PTHR13962:SF22">
    <property type="entry name" value="FORKHEAD BOX PROTEIN N3-LIKE PROTEIN"/>
    <property type="match status" value="1"/>
</dbReference>
<evidence type="ECO:0000256" key="4">
    <source>
        <dbReference type="ARBA" id="ARBA00023242"/>
    </source>
</evidence>
<feature type="region of interest" description="Disordered" evidence="5">
    <location>
        <begin position="210"/>
        <end position="252"/>
    </location>
</feature>
<evidence type="ECO:0000256" key="3">
    <source>
        <dbReference type="ARBA" id="ARBA00023163"/>
    </source>
</evidence>
<feature type="region of interest" description="Disordered" evidence="5">
    <location>
        <begin position="46"/>
        <end position="65"/>
    </location>
</feature>
<dbReference type="InterPro" id="IPR047119">
    <property type="entry name" value="FOXN2/3-like"/>
</dbReference>
<feature type="compositionally biased region" description="Low complexity" evidence="5">
    <location>
        <begin position="112"/>
        <end position="135"/>
    </location>
</feature>
<dbReference type="VEuPathDB" id="VectorBase:AMAM023025"/>
<evidence type="ECO:0000256" key="1">
    <source>
        <dbReference type="ARBA" id="ARBA00004123"/>
    </source>
</evidence>
<evidence type="ECO:0000256" key="2">
    <source>
        <dbReference type="ARBA" id="ARBA00023015"/>
    </source>
</evidence>
<proteinExistence type="predicted"/>
<evidence type="ECO:0000313" key="7">
    <source>
        <dbReference type="Proteomes" id="UP000075901"/>
    </source>
</evidence>
<protein>
    <submittedName>
        <fullName evidence="6">Uncharacterized protein</fullName>
    </submittedName>
</protein>
<feature type="region of interest" description="Disordered" evidence="5">
    <location>
        <begin position="112"/>
        <end position="171"/>
    </location>
</feature>
<organism evidence="6 7">
    <name type="scientific">Anopheles maculatus</name>
    <dbReference type="NCBI Taxonomy" id="74869"/>
    <lineage>
        <taxon>Eukaryota</taxon>
        <taxon>Metazoa</taxon>
        <taxon>Ecdysozoa</taxon>
        <taxon>Arthropoda</taxon>
        <taxon>Hexapoda</taxon>
        <taxon>Insecta</taxon>
        <taxon>Pterygota</taxon>
        <taxon>Neoptera</taxon>
        <taxon>Endopterygota</taxon>
        <taxon>Diptera</taxon>
        <taxon>Nematocera</taxon>
        <taxon>Culicoidea</taxon>
        <taxon>Culicidae</taxon>
        <taxon>Anophelinae</taxon>
        <taxon>Anopheles</taxon>
        <taxon>Anopheles maculatus group</taxon>
    </lineage>
</organism>
<evidence type="ECO:0000313" key="6">
    <source>
        <dbReference type="EnsemblMetazoa" id="AMAM023025-PA"/>
    </source>
</evidence>
<dbReference type="Proteomes" id="UP000075901">
    <property type="component" value="Unassembled WGS sequence"/>
</dbReference>
<accession>A0A182TAP5</accession>
<dbReference type="GO" id="GO:0005634">
    <property type="term" value="C:nucleus"/>
    <property type="evidence" value="ECO:0007669"/>
    <property type="project" value="UniProtKB-SubCell"/>
</dbReference>
<keyword evidence="3" id="KW-0804">Transcription</keyword>
<keyword evidence="2" id="KW-0805">Transcription regulation</keyword>
<reference evidence="6" key="2">
    <citation type="submission" date="2020-05" db="UniProtKB">
        <authorList>
            <consortium name="EnsemblMetazoa"/>
        </authorList>
    </citation>
    <scope>IDENTIFICATION</scope>
    <source>
        <strain evidence="6">maculatus3</strain>
    </source>
</reference>
<dbReference type="AlphaFoldDB" id="A0A182TAP5"/>
<dbReference type="PANTHER" id="PTHR13962">
    <property type="entry name" value="FORKHEAD BOX PROTEIN N3-LIKE PROTEIN-RELATED"/>
    <property type="match status" value="1"/>
</dbReference>
<comment type="subcellular location">
    <subcellularLocation>
        <location evidence="1">Nucleus</location>
    </subcellularLocation>
</comment>
<dbReference type="EnsemblMetazoa" id="AMAM023025-RA">
    <property type="protein sequence ID" value="AMAM023025-PA"/>
    <property type="gene ID" value="AMAM023025"/>
</dbReference>
<name>A0A182TAP5_9DIPT</name>
<feature type="compositionally biased region" description="Polar residues" evidence="5">
    <location>
        <begin position="46"/>
        <end position="61"/>
    </location>
</feature>